<dbReference type="PANTHER" id="PTHR43080">
    <property type="entry name" value="CBS DOMAIN-CONTAINING PROTEIN CBSX3, MITOCHONDRIAL"/>
    <property type="match status" value="1"/>
</dbReference>
<dbReference type="Proteomes" id="UP000027059">
    <property type="component" value="Chromosome"/>
</dbReference>
<evidence type="ECO:0000313" key="4">
    <source>
        <dbReference type="EMBL" id="AIA30918.1"/>
    </source>
</evidence>
<gene>
    <name evidence="4" type="ORF">Y981_09755</name>
</gene>
<dbReference type="PROSITE" id="PS51371">
    <property type="entry name" value="CBS"/>
    <property type="match status" value="2"/>
</dbReference>
<reference evidence="4 5" key="2">
    <citation type="journal article" date="2015" name="Biomed. Res. Int.">
        <title>Effects of Arsenite Resistance on the Growth and Functional Gene Expression of Leptospirillum ferriphilum and Acidithiobacillus thiooxidans in Pure Culture and Coculture.</title>
        <authorList>
            <person name="Jiang H."/>
            <person name="Liang Y."/>
            <person name="Yin H."/>
            <person name="Xiao Y."/>
            <person name="Guo X."/>
            <person name="Xu Y."/>
            <person name="Hu Q."/>
            <person name="Liu H."/>
            <person name="Liu X."/>
        </authorList>
    </citation>
    <scope>NUCLEOTIDE SEQUENCE [LARGE SCALE GENOMIC DNA]</scope>
    <source>
        <strain evidence="4 5">YSK</strain>
    </source>
</reference>
<dbReference type="RefSeq" id="WP_023525078.1">
    <property type="nucleotide sequence ID" value="NZ_CP007243.1"/>
</dbReference>
<dbReference type="OrthoDB" id="9790355at2"/>
<evidence type="ECO:0000313" key="5">
    <source>
        <dbReference type="Proteomes" id="UP000027059"/>
    </source>
</evidence>
<dbReference type="InterPro" id="IPR000644">
    <property type="entry name" value="CBS_dom"/>
</dbReference>
<sequence>MTAKDLMTRTLVSVTPEMSIRDLADTLVKNRLNGVPVLDAGGRFLGVAGEHDLIHHEKPLHIPTTISLLDAWFFIEPPGGLKKEIERIAATQVKDIYQKNPPTVSPSATIEEMAQIFERTHADLLPVLDGGNLVGVIGRTDLLRALAQDEIA</sequence>
<dbReference type="Gene3D" id="3.10.580.10">
    <property type="entry name" value="CBS-domain"/>
    <property type="match status" value="1"/>
</dbReference>
<reference evidence="5" key="1">
    <citation type="submission" date="2014-02" db="EMBL/GenBank/DDBJ databases">
        <title>Complete genome sequence and comparative genomic analysis of the nitrogen-fixing bacterium Leptospirillum ferriphilum YSK.</title>
        <authorList>
            <person name="Guo X."/>
            <person name="Yin H."/>
            <person name="Liang Y."/>
            <person name="Hu Q."/>
            <person name="Ma L."/>
            <person name="Xiao Y."/>
            <person name="Zhang X."/>
            <person name="Qiu G."/>
            <person name="Liu X."/>
        </authorList>
    </citation>
    <scope>NUCLEOTIDE SEQUENCE [LARGE SCALE GENOMIC DNA]</scope>
    <source>
        <strain evidence="5">YSK</strain>
    </source>
</reference>
<keyword evidence="5" id="KW-1185">Reference proteome</keyword>
<evidence type="ECO:0000256" key="1">
    <source>
        <dbReference type="ARBA" id="ARBA00023122"/>
    </source>
</evidence>
<evidence type="ECO:0000256" key="2">
    <source>
        <dbReference type="PROSITE-ProRule" id="PRU00703"/>
    </source>
</evidence>
<keyword evidence="1 2" id="KW-0129">CBS domain</keyword>
<accession>A0A059XVK8</accession>
<protein>
    <recommendedName>
        <fullName evidence="3">CBS domain-containing protein</fullName>
    </recommendedName>
</protein>
<dbReference type="CDD" id="cd04586">
    <property type="entry name" value="CBS_pair_BON_assoc"/>
    <property type="match status" value="1"/>
</dbReference>
<dbReference type="KEGG" id="lfp:Y981_09755"/>
<dbReference type="InterPro" id="IPR051257">
    <property type="entry name" value="Diverse_CBS-Domain"/>
</dbReference>
<dbReference type="SUPFAM" id="SSF54631">
    <property type="entry name" value="CBS-domain pair"/>
    <property type="match status" value="1"/>
</dbReference>
<proteinExistence type="predicted"/>
<dbReference type="InterPro" id="IPR046342">
    <property type="entry name" value="CBS_dom_sf"/>
</dbReference>
<name>A0A059XVK8_9BACT</name>
<organism evidence="4 5">
    <name type="scientific">Leptospirillum ferriphilum YSK</name>
    <dbReference type="NCBI Taxonomy" id="1441628"/>
    <lineage>
        <taxon>Bacteria</taxon>
        <taxon>Pseudomonadati</taxon>
        <taxon>Nitrospirota</taxon>
        <taxon>Nitrospiria</taxon>
        <taxon>Nitrospirales</taxon>
        <taxon>Nitrospiraceae</taxon>
        <taxon>Leptospirillum</taxon>
    </lineage>
</organism>
<evidence type="ECO:0000259" key="3">
    <source>
        <dbReference type="PROSITE" id="PS51371"/>
    </source>
</evidence>
<dbReference type="PANTHER" id="PTHR43080:SF26">
    <property type="entry name" value="REGULATORY PROTEIN"/>
    <property type="match status" value="1"/>
</dbReference>
<dbReference type="AlphaFoldDB" id="A0A059XVK8"/>
<feature type="domain" description="CBS" evidence="3">
    <location>
        <begin position="7"/>
        <end position="64"/>
    </location>
</feature>
<dbReference type="EMBL" id="CP007243">
    <property type="protein sequence ID" value="AIA30918.1"/>
    <property type="molecule type" value="Genomic_DNA"/>
</dbReference>
<dbReference type="Pfam" id="PF00571">
    <property type="entry name" value="CBS"/>
    <property type="match status" value="2"/>
</dbReference>
<dbReference type="SMART" id="SM00116">
    <property type="entry name" value="CBS"/>
    <property type="match status" value="2"/>
</dbReference>
<feature type="domain" description="CBS" evidence="3">
    <location>
        <begin position="97"/>
        <end position="152"/>
    </location>
</feature>
<dbReference type="HOGENOM" id="CLU_040681_9_0_0"/>